<dbReference type="Gene3D" id="1.10.760.10">
    <property type="entry name" value="Cytochrome c-like domain"/>
    <property type="match status" value="1"/>
</dbReference>
<evidence type="ECO:0000313" key="10">
    <source>
        <dbReference type="Proteomes" id="UP000186894"/>
    </source>
</evidence>
<evidence type="ECO:0000256" key="1">
    <source>
        <dbReference type="ARBA" id="ARBA00022448"/>
    </source>
</evidence>
<keyword evidence="10" id="KW-1185">Reference proteome</keyword>
<dbReference type="InterPro" id="IPR002327">
    <property type="entry name" value="Cyt_c_1A/1B"/>
</dbReference>
<dbReference type="OrthoDB" id="9805828at2"/>
<keyword evidence="3 6" id="KW-0479">Metal-binding</keyword>
<keyword evidence="5 6" id="KW-0408">Iron</keyword>
<keyword evidence="1" id="KW-0813">Transport</keyword>
<dbReference type="Pfam" id="PF00034">
    <property type="entry name" value="Cytochrom_C"/>
    <property type="match status" value="1"/>
</dbReference>
<evidence type="ECO:0000256" key="6">
    <source>
        <dbReference type="PROSITE-ProRule" id="PRU00433"/>
    </source>
</evidence>
<evidence type="ECO:0000256" key="4">
    <source>
        <dbReference type="ARBA" id="ARBA00022982"/>
    </source>
</evidence>
<evidence type="ECO:0000259" key="8">
    <source>
        <dbReference type="PROSITE" id="PS51007"/>
    </source>
</evidence>
<keyword evidence="4" id="KW-0249">Electron transport</keyword>
<evidence type="ECO:0000256" key="3">
    <source>
        <dbReference type="ARBA" id="ARBA00022723"/>
    </source>
</evidence>
<dbReference type="RefSeq" id="WP_075637989.1">
    <property type="nucleotide sequence ID" value="NZ_MKIM01000021.1"/>
</dbReference>
<dbReference type="PRINTS" id="PR00604">
    <property type="entry name" value="CYTCHRMECIAB"/>
</dbReference>
<dbReference type="PROSITE" id="PS51007">
    <property type="entry name" value="CYTC"/>
    <property type="match status" value="1"/>
</dbReference>
<protein>
    <submittedName>
        <fullName evidence="9">Cytochrome C</fullName>
    </submittedName>
</protein>
<name>A0A1Q8ZW71_9HYPH</name>
<proteinExistence type="predicted"/>
<organism evidence="9 10">
    <name type="scientific">Rhizobium oryziradicis</name>
    <dbReference type="NCBI Taxonomy" id="1867956"/>
    <lineage>
        <taxon>Bacteria</taxon>
        <taxon>Pseudomonadati</taxon>
        <taxon>Pseudomonadota</taxon>
        <taxon>Alphaproteobacteria</taxon>
        <taxon>Hyphomicrobiales</taxon>
        <taxon>Rhizobiaceae</taxon>
        <taxon>Rhizobium/Agrobacterium group</taxon>
        <taxon>Rhizobium</taxon>
    </lineage>
</organism>
<dbReference type="AlphaFoldDB" id="A0A1Q8ZW71"/>
<evidence type="ECO:0000256" key="2">
    <source>
        <dbReference type="ARBA" id="ARBA00022617"/>
    </source>
</evidence>
<reference evidence="9 10" key="1">
    <citation type="submission" date="2016-09" db="EMBL/GenBank/DDBJ databases">
        <title>Rhizobium oryziradicis sp. nov., isolated from the root of rice.</title>
        <authorList>
            <person name="Zhao J."/>
            <person name="Zhang X."/>
        </authorList>
    </citation>
    <scope>NUCLEOTIDE SEQUENCE [LARGE SCALE GENOMIC DNA]</scope>
    <source>
        <strain evidence="9 10">N19</strain>
    </source>
</reference>
<evidence type="ECO:0000256" key="7">
    <source>
        <dbReference type="SAM" id="SignalP"/>
    </source>
</evidence>
<dbReference type="PANTHER" id="PTHR11961">
    <property type="entry name" value="CYTOCHROME C"/>
    <property type="match status" value="1"/>
</dbReference>
<feature type="chain" id="PRO_5012909434" evidence="7">
    <location>
        <begin position="25"/>
        <end position="125"/>
    </location>
</feature>
<feature type="domain" description="Cytochrome c" evidence="8">
    <location>
        <begin position="26"/>
        <end position="123"/>
    </location>
</feature>
<dbReference type="GO" id="GO:0020037">
    <property type="term" value="F:heme binding"/>
    <property type="evidence" value="ECO:0007669"/>
    <property type="project" value="InterPro"/>
</dbReference>
<evidence type="ECO:0000313" key="9">
    <source>
        <dbReference type="EMBL" id="OLP46320.1"/>
    </source>
</evidence>
<evidence type="ECO:0000256" key="5">
    <source>
        <dbReference type="ARBA" id="ARBA00023004"/>
    </source>
</evidence>
<dbReference type="EMBL" id="MKIM01000021">
    <property type="protein sequence ID" value="OLP46320.1"/>
    <property type="molecule type" value="Genomic_DNA"/>
</dbReference>
<dbReference type="GO" id="GO:0046872">
    <property type="term" value="F:metal ion binding"/>
    <property type="evidence" value="ECO:0007669"/>
    <property type="project" value="UniProtKB-KW"/>
</dbReference>
<accession>A0A1Q8ZW71</accession>
<dbReference type="STRING" id="1867956.BJF95_03845"/>
<dbReference type="SUPFAM" id="SSF46626">
    <property type="entry name" value="Cytochrome c"/>
    <property type="match status" value="1"/>
</dbReference>
<dbReference type="Proteomes" id="UP000186894">
    <property type="component" value="Unassembled WGS sequence"/>
</dbReference>
<comment type="caution">
    <text evidence="9">The sequence shown here is derived from an EMBL/GenBank/DDBJ whole genome shotgun (WGS) entry which is preliminary data.</text>
</comment>
<dbReference type="GO" id="GO:0009055">
    <property type="term" value="F:electron transfer activity"/>
    <property type="evidence" value="ECO:0007669"/>
    <property type="project" value="InterPro"/>
</dbReference>
<sequence length="125" mass="13324">MKKHMNALYSIMVPFVLASTSALADGDAVKGKQLFNRCSACHSIDGQNKSGPALNGVVGRKAGSLPGFKYSPAMVGSNVTWTNETLDHYLAGPGKMIQGSRMSVSVTKDQDRADLISYLKTLSSQ</sequence>
<keyword evidence="2 6" id="KW-0349">Heme</keyword>
<feature type="signal peptide" evidence="7">
    <location>
        <begin position="1"/>
        <end position="24"/>
    </location>
</feature>
<dbReference type="InterPro" id="IPR036909">
    <property type="entry name" value="Cyt_c-like_dom_sf"/>
</dbReference>
<keyword evidence="7" id="KW-0732">Signal</keyword>
<gene>
    <name evidence="9" type="ORF">BJF95_03845</name>
</gene>
<dbReference type="InterPro" id="IPR009056">
    <property type="entry name" value="Cyt_c-like_dom"/>
</dbReference>